<dbReference type="EMBL" id="PIQC01000004">
    <property type="protein sequence ID" value="RUO69478.1"/>
    <property type="molecule type" value="Genomic_DNA"/>
</dbReference>
<dbReference type="AlphaFoldDB" id="A0A432YZV9"/>
<dbReference type="RefSeq" id="WP_126781245.1">
    <property type="nucleotide sequence ID" value="NZ_PIQC01000004.1"/>
</dbReference>
<dbReference type="GO" id="GO:0016787">
    <property type="term" value="F:hydrolase activity"/>
    <property type="evidence" value="ECO:0007669"/>
    <property type="project" value="UniProtKB-KW"/>
</dbReference>
<name>A0A432YZV9_9GAMM</name>
<dbReference type="OrthoDB" id="8779628at2"/>
<evidence type="ECO:0000313" key="2">
    <source>
        <dbReference type="Proteomes" id="UP000288058"/>
    </source>
</evidence>
<dbReference type="Proteomes" id="UP000288058">
    <property type="component" value="Unassembled WGS sequence"/>
</dbReference>
<organism evidence="1 2">
    <name type="scientific">Idiomarina ramblicola</name>
    <dbReference type="NCBI Taxonomy" id="263724"/>
    <lineage>
        <taxon>Bacteria</taxon>
        <taxon>Pseudomonadati</taxon>
        <taxon>Pseudomonadota</taxon>
        <taxon>Gammaproteobacteria</taxon>
        <taxon>Alteromonadales</taxon>
        <taxon>Idiomarinaceae</taxon>
        <taxon>Idiomarina</taxon>
    </lineage>
</organism>
<sequence length="93" mass="10778">MLEISDKVREKLRNKHNVSESMIREAFANRQGGFLEDQREKHGTIPPTQWFVSETDNGVKLKVCFIHSNGAIYIKTAYEANSLEQRIYEKYGS</sequence>
<protein>
    <submittedName>
        <fullName evidence="1">ADP-ribosyl-(Dinitrogen reductase) hydrolase</fullName>
    </submittedName>
</protein>
<keyword evidence="2" id="KW-1185">Reference proteome</keyword>
<gene>
    <name evidence="1" type="ORF">CWI78_06045</name>
</gene>
<accession>A0A432YZV9</accession>
<reference evidence="2" key="1">
    <citation type="journal article" date="2018" name="Front. Microbiol.">
        <title>Genome-Based Analysis Reveals the Taxonomy and Diversity of the Family Idiomarinaceae.</title>
        <authorList>
            <person name="Liu Y."/>
            <person name="Lai Q."/>
            <person name="Shao Z."/>
        </authorList>
    </citation>
    <scope>NUCLEOTIDE SEQUENCE [LARGE SCALE GENOMIC DNA]</scope>
    <source>
        <strain evidence="2">R22</strain>
    </source>
</reference>
<comment type="caution">
    <text evidence="1">The sequence shown here is derived from an EMBL/GenBank/DDBJ whole genome shotgun (WGS) entry which is preliminary data.</text>
</comment>
<evidence type="ECO:0000313" key="1">
    <source>
        <dbReference type="EMBL" id="RUO69478.1"/>
    </source>
</evidence>
<proteinExistence type="predicted"/>
<keyword evidence="1" id="KW-0378">Hydrolase</keyword>